<comment type="similarity">
    <text evidence="1 12">Belongs to the class-I aminoacyl-tRNA synthetase family. IleS type 1 subfamily.</text>
</comment>
<dbReference type="RefSeq" id="WP_230435600.1">
    <property type="nucleotide sequence ID" value="NZ_CP087715.1"/>
</dbReference>
<evidence type="ECO:0000256" key="5">
    <source>
        <dbReference type="ARBA" id="ARBA00022741"/>
    </source>
</evidence>
<dbReference type="PANTHER" id="PTHR42765">
    <property type="entry name" value="SOLEUCYL-TRNA SYNTHETASE"/>
    <property type="match status" value="1"/>
</dbReference>
<evidence type="ECO:0000256" key="10">
    <source>
        <dbReference type="ARBA" id="ARBA00025217"/>
    </source>
</evidence>
<dbReference type="Pfam" id="PF08264">
    <property type="entry name" value="Anticodon_1"/>
    <property type="match status" value="1"/>
</dbReference>
<evidence type="ECO:0000256" key="1">
    <source>
        <dbReference type="ARBA" id="ARBA00006887"/>
    </source>
</evidence>
<proteinExistence type="inferred from homology"/>
<dbReference type="InterPro" id="IPR023585">
    <property type="entry name" value="Ile-tRNA-ligase_type1"/>
</dbReference>
<evidence type="ECO:0000313" key="17">
    <source>
        <dbReference type="Proteomes" id="UP001597264"/>
    </source>
</evidence>
<dbReference type="Gene3D" id="1.10.730.20">
    <property type="match status" value="1"/>
</dbReference>
<feature type="binding site" evidence="12">
    <location>
        <position position="607"/>
    </location>
    <ligand>
        <name>ATP</name>
        <dbReference type="ChEBI" id="CHEBI:30616"/>
    </ligand>
</feature>
<dbReference type="InterPro" id="IPR010663">
    <property type="entry name" value="Znf_FPG/IleRS"/>
</dbReference>
<comment type="catalytic activity">
    <reaction evidence="11 12">
        <text>tRNA(Ile) + L-isoleucine + ATP = L-isoleucyl-tRNA(Ile) + AMP + diphosphate</text>
        <dbReference type="Rhea" id="RHEA:11060"/>
        <dbReference type="Rhea" id="RHEA-COMP:9666"/>
        <dbReference type="Rhea" id="RHEA-COMP:9695"/>
        <dbReference type="ChEBI" id="CHEBI:30616"/>
        <dbReference type="ChEBI" id="CHEBI:33019"/>
        <dbReference type="ChEBI" id="CHEBI:58045"/>
        <dbReference type="ChEBI" id="CHEBI:78442"/>
        <dbReference type="ChEBI" id="CHEBI:78528"/>
        <dbReference type="ChEBI" id="CHEBI:456215"/>
        <dbReference type="EC" id="6.1.1.5"/>
    </reaction>
</comment>
<comment type="caution">
    <text evidence="16">The sequence shown here is derived from an EMBL/GenBank/DDBJ whole genome shotgun (WGS) entry which is preliminary data.</text>
</comment>
<evidence type="ECO:0000256" key="7">
    <source>
        <dbReference type="ARBA" id="ARBA00022840"/>
    </source>
</evidence>
<comment type="subunit">
    <text evidence="12">Monomer.</text>
</comment>
<evidence type="ECO:0000259" key="15">
    <source>
        <dbReference type="Pfam" id="PF08264"/>
    </source>
</evidence>
<dbReference type="Pfam" id="PF00133">
    <property type="entry name" value="tRNA-synt_1"/>
    <property type="match status" value="1"/>
</dbReference>
<reference evidence="17" key="1">
    <citation type="journal article" date="2019" name="Int. J. Syst. Evol. Microbiol.">
        <title>The Global Catalogue of Microorganisms (GCM) 10K type strain sequencing project: providing services to taxonomists for standard genome sequencing and annotation.</title>
        <authorList>
            <consortium name="The Broad Institute Genomics Platform"/>
            <consortium name="The Broad Institute Genome Sequencing Center for Infectious Disease"/>
            <person name="Wu L."/>
            <person name="Ma J."/>
        </authorList>
    </citation>
    <scope>NUCLEOTIDE SEQUENCE [LARGE SCALE GENOMIC DNA]</scope>
    <source>
        <strain evidence="17">CCUG 54356</strain>
    </source>
</reference>
<dbReference type="PROSITE" id="PS00178">
    <property type="entry name" value="AA_TRNA_LIGASE_I"/>
    <property type="match status" value="1"/>
</dbReference>
<feature type="short sequence motif" description="'KMSKS' region" evidence="12">
    <location>
        <begin position="604"/>
        <end position="608"/>
    </location>
</feature>
<keyword evidence="8 12" id="KW-0648">Protein biosynthesis</keyword>
<feature type="domain" description="Aminoacyl-tRNA synthetase class Ia" evidence="13">
    <location>
        <begin position="28"/>
        <end position="642"/>
    </location>
</feature>
<evidence type="ECO:0000256" key="12">
    <source>
        <dbReference type="HAMAP-Rule" id="MF_02002"/>
    </source>
</evidence>
<feature type="short sequence motif" description="'HIGH' region" evidence="12">
    <location>
        <begin position="58"/>
        <end position="68"/>
    </location>
</feature>
<feature type="binding site" evidence="12">
    <location>
        <position position="923"/>
    </location>
    <ligand>
        <name>Zn(2+)</name>
        <dbReference type="ChEBI" id="CHEBI:29105"/>
    </ligand>
</feature>
<dbReference type="Gene3D" id="3.40.50.620">
    <property type="entry name" value="HUPs"/>
    <property type="match status" value="2"/>
</dbReference>
<accession>A0ABW3UAL8</accession>
<dbReference type="Pfam" id="PF06827">
    <property type="entry name" value="zf-FPG_IleRS"/>
    <property type="match status" value="1"/>
</dbReference>
<evidence type="ECO:0000256" key="6">
    <source>
        <dbReference type="ARBA" id="ARBA00022833"/>
    </source>
</evidence>
<evidence type="ECO:0000256" key="8">
    <source>
        <dbReference type="ARBA" id="ARBA00022917"/>
    </source>
</evidence>
<feature type="binding site" evidence="12">
    <location>
        <position position="900"/>
    </location>
    <ligand>
        <name>Zn(2+)</name>
        <dbReference type="ChEBI" id="CHEBI:29105"/>
    </ligand>
</feature>
<dbReference type="InterPro" id="IPR002301">
    <property type="entry name" value="Ile-tRNA-ligase"/>
</dbReference>
<comment type="domain">
    <text evidence="12">IleRS has two distinct active sites: one for aminoacylation and one for editing. The misactivated valine is translocated from the active site to the editing site, which sterically excludes the correctly activated isoleucine. The single editing site contains two valyl binding pockets, one specific for each substrate (Val-AMP or Val-tRNA(Ile)).</text>
</comment>
<dbReference type="PRINTS" id="PR00984">
    <property type="entry name" value="TRNASYNTHILE"/>
</dbReference>
<keyword evidence="4 12" id="KW-0479">Metal-binding</keyword>
<feature type="domain" description="Methionyl/Valyl/Leucyl/Isoleucyl-tRNA synthetase anticodon-binding" evidence="15">
    <location>
        <begin position="687"/>
        <end position="841"/>
    </location>
</feature>
<evidence type="ECO:0000259" key="13">
    <source>
        <dbReference type="Pfam" id="PF00133"/>
    </source>
</evidence>
<dbReference type="Proteomes" id="UP001597264">
    <property type="component" value="Unassembled WGS sequence"/>
</dbReference>
<evidence type="ECO:0000256" key="3">
    <source>
        <dbReference type="ARBA" id="ARBA00022598"/>
    </source>
</evidence>
<evidence type="ECO:0000256" key="9">
    <source>
        <dbReference type="ARBA" id="ARBA00023146"/>
    </source>
</evidence>
<keyword evidence="9 12" id="KW-0030">Aminoacyl-tRNA synthetase</keyword>
<sequence length="937" mass="104792">MTDYKATLNLPKTDFPMRGNLPNREPEILKKWQEGKLYEKIREARAGREQFILHDGPPYANGDIHIGHSVNKILKDIIVKSKTLSGFDAPYVPGWDCHGLPIEHKVEQKVGKAGVKVDHKTFRQKCREYAAKQVEGQKKDFVRLGVFGEWDNPYRTMDFEFEADIIRALGRVVKNGHLARGFKPVYWSVVGGSALAEAEVEYQDKTSFSIYVKYPATEETALAIADAAGGHAGDGDLSVVIWTTTPWTLPSSQAVSVHADLEYVIVQVGGERLLVAEELKDAVLEAAGLNGEGGEVVGRIRGAALEHLKIQHPFYDKKLPLILADHVTTDAGTGCVHTAPDHGPDDFNVGKHYGIETLNYVDDNGVYRDSVPLFAGEHVYKVDGKIVELLKEKGVLLFEDKLVHSYPHCWRTKTPLIYRATPQWFISMQQNDLLDHAQTAADAVEWIPGWGKARIDSMLDASPDWCISRQRTWGVPIALFVHKETHEIHPDTPALMDKVAELVEKGGMDVWFDLDAKELLGDEAEHYQKVTDTLDVWFDSGVTHYAVLGRRDALRFPADLYLEGSDQHRGWFQSSLKTSIAINDCAPYKQVLTHGFTVDAQGRKMSKSIGNTVAPQDVINKMGADVLRLWVAATDFSGEMAVSDEILKRTADSYRRLRNTARFFLSNLAGFEPDRDLLPADELLALDRWALDQAARLQDEIIAAYDRYQFHQIYQKLHNFCVVEMGGFYLDIIKDRQYTTQADSVARRSAQTALYHIVQAFVRWVAPILSFTAEELWQFVPGENGDSVMLAEWYQLPQMPQDSVMDSDFWDAIADVKTAVNKVLEEQRAAGNIGGSLQAAVTLYADPALLEKLDALQDELRFVLICSSTSVQPLSDAAGAEETELAGLRVAVHKVDAPKCGRCWHFREDVGSNSEHPELCSRCVENVSGAGEERHYA</sequence>
<dbReference type="InterPro" id="IPR013155">
    <property type="entry name" value="M/V/L/I-tRNA-synth_anticd-bd"/>
</dbReference>
<feature type="binding site" evidence="12">
    <location>
        <position position="563"/>
    </location>
    <ligand>
        <name>L-isoleucyl-5'-AMP</name>
        <dbReference type="ChEBI" id="CHEBI:178002"/>
    </ligand>
</feature>
<keyword evidence="6 12" id="KW-0862">Zinc</keyword>
<name>A0ABW3UAL8_9GAMM</name>
<feature type="binding site" evidence="12">
    <location>
        <position position="903"/>
    </location>
    <ligand>
        <name>Zn(2+)</name>
        <dbReference type="ChEBI" id="CHEBI:29105"/>
    </ligand>
</feature>
<evidence type="ECO:0000259" key="14">
    <source>
        <dbReference type="Pfam" id="PF06827"/>
    </source>
</evidence>
<dbReference type="NCBIfam" id="TIGR00392">
    <property type="entry name" value="ileS"/>
    <property type="match status" value="1"/>
</dbReference>
<dbReference type="CDD" id="cd07960">
    <property type="entry name" value="Anticodon_Ia_Ile_BEm"/>
    <property type="match status" value="1"/>
</dbReference>
<dbReference type="InterPro" id="IPR014729">
    <property type="entry name" value="Rossmann-like_a/b/a_fold"/>
</dbReference>
<keyword evidence="17" id="KW-1185">Reference proteome</keyword>
<dbReference type="InterPro" id="IPR009080">
    <property type="entry name" value="tRNAsynth_Ia_anticodon-bd"/>
</dbReference>
<comment type="function">
    <text evidence="10 12">Catalyzes the attachment of isoleucine to tRNA(Ile). As IleRS can inadvertently accommodate and process structurally similar amino acids such as valine, to avoid such errors it has two additional distinct tRNA(Ile)-dependent editing activities. One activity is designated as 'pretransfer' editing and involves the hydrolysis of activated Val-AMP. The other activity is designated 'posttransfer' editing and involves deacylation of mischarged Val-tRNA(Ile).</text>
</comment>
<dbReference type="InterPro" id="IPR009008">
    <property type="entry name" value="Val/Leu/Ile-tRNA-synth_edit"/>
</dbReference>
<keyword evidence="2 12" id="KW-0963">Cytoplasm</keyword>
<gene>
    <name evidence="12 16" type="primary">ileS</name>
    <name evidence="16" type="ORF">ACFQ2X_15390</name>
</gene>
<dbReference type="PANTHER" id="PTHR42765:SF1">
    <property type="entry name" value="ISOLEUCINE--TRNA LIGASE, MITOCHONDRIAL"/>
    <property type="match status" value="1"/>
</dbReference>
<evidence type="ECO:0000313" key="16">
    <source>
        <dbReference type="EMBL" id="MFD1217988.1"/>
    </source>
</evidence>
<dbReference type="EMBL" id="JBHTLR010000022">
    <property type="protein sequence ID" value="MFD1217988.1"/>
    <property type="molecule type" value="Genomic_DNA"/>
</dbReference>
<protein>
    <recommendedName>
        <fullName evidence="12">Isoleucine--tRNA ligase</fullName>
        <ecNumber evidence="12">6.1.1.5</ecNumber>
    </recommendedName>
    <alternativeName>
        <fullName evidence="12">Isoleucyl-tRNA synthetase</fullName>
        <shortName evidence="12">IleRS</shortName>
    </alternativeName>
</protein>
<dbReference type="GO" id="GO:0004822">
    <property type="term" value="F:isoleucine-tRNA ligase activity"/>
    <property type="evidence" value="ECO:0007669"/>
    <property type="project" value="UniProtKB-EC"/>
</dbReference>
<keyword evidence="3 12" id="KW-0436">Ligase</keyword>
<dbReference type="SUPFAM" id="SSF47323">
    <property type="entry name" value="Anticodon-binding domain of a subclass of class I aminoacyl-tRNA synthetases"/>
    <property type="match status" value="1"/>
</dbReference>
<dbReference type="SUPFAM" id="SSF52374">
    <property type="entry name" value="Nucleotidylyl transferase"/>
    <property type="match status" value="1"/>
</dbReference>
<feature type="binding site" evidence="12">
    <location>
        <position position="920"/>
    </location>
    <ligand>
        <name>Zn(2+)</name>
        <dbReference type="ChEBI" id="CHEBI:29105"/>
    </ligand>
</feature>
<dbReference type="InterPro" id="IPR050081">
    <property type="entry name" value="Ile-tRNA_ligase"/>
</dbReference>
<feature type="domain" description="Zinc finger FPG/IleRS-type" evidence="14">
    <location>
        <begin position="899"/>
        <end position="925"/>
    </location>
</feature>
<dbReference type="SUPFAM" id="SSF50677">
    <property type="entry name" value="ValRS/IleRS/LeuRS editing domain"/>
    <property type="match status" value="1"/>
</dbReference>
<evidence type="ECO:0000256" key="11">
    <source>
        <dbReference type="ARBA" id="ARBA00048359"/>
    </source>
</evidence>
<keyword evidence="5 12" id="KW-0547">Nucleotide-binding</keyword>
<dbReference type="CDD" id="cd00818">
    <property type="entry name" value="IleRS_core"/>
    <property type="match status" value="1"/>
</dbReference>
<evidence type="ECO:0000256" key="4">
    <source>
        <dbReference type="ARBA" id="ARBA00022723"/>
    </source>
</evidence>
<comment type="subcellular location">
    <subcellularLocation>
        <location evidence="12">Cytoplasm</location>
    </subcellularLocation>
</comment>
<dbReference type="Gene3D" id="1.10.10.830">
    <property type="entry name" value="Ile-tRNA synthetase CP2 domain-like"/>
    <property type="match status" value="1"/>
</dbReference>
<dbReference type="InterPro" id="IPR033708">
    <property type="entry name" value="Anticodon_Ile_BEm"/>
</dbReference>
<dbReference type="InterPro" id="IPR001412">
    <property type="entry name" value="aa-tRNA-synth_I_CS"/>
</dbReference>
<dbReference type="EC" id="6.1.1.5" evidence="12"/>
<keyword evidence="7 12" id="KW-0067">ATP-binding</keyword>
<dbReference type="HAMAP" id="MF_02002">
    <property type="entry name" value="Ile_tRNA_synth_type1"/>
    <property type="match status" value="1"/>
</dbReference>
<organism evidence="16 17">
    <name type="scientific">Microbulbifer celer</name>
    <dbReference type="NCBI Taxonomy" id="435905"/>
    <lineage>
        <taxon>Bacteria</taxon>
        <taxon>Pseudomonadati</taxon>
        <taxon>Pseudomonadota</taxon>
        <taxon>Gammaproteobacteria</taxon>
        <taxon>Cellvibrionales</taxon>
        <taxon>Microbulbiferaceae</taxon>
        <taxon>Microbulbifer</taxon>
    </lineage>
</organism>
<dbReference type="InterPro" id="IPR002300">
    <property type="entry name" value="aa-tRNA-synth_Ia"/>
</dbReference>
<evidence type="ECO:0000256" key="2">
    <source>
        <dbReference type="ARBA" id="ARBA00022490"/>
    </source>
</evidence>
<comment type="cofactor">
    <cofactor evidence="12">
        <name>Zn(2+)</name>
        <dbReference type="ChEBI" id="CHEBI:29105"/>
    </cofactor>
    <text evidence="12">Binds 1 zinc ion per subunit.</text>
</comment>